<name>A0ABD1Z3R1_9MARC</name>
<reference evidence="1 2" key="1">
    <citation type="submission" date="2024-09" db="EMBL/GenBank/DDBJ databases">
        <title>Chromosome-scale assembly of Riccia fluitans.</title>
        <authorList>
            <person name="Paukszto L."/>
            <person name="Sawicki J."/>
            <person name="Karawczyk K."/>
            <person name="Piernik-Szablinska J."/>
            <person name="Szczecinska M."/>
            <person name="Mazdziarz M."/>
        </authorList>
    </citation>
    <scope>NUCLEOTIDE SEQUENCE [LARGE SCALE GENOMIC DNA]</scope>
    <source>
        <strain evidence="1">Rf_01</strain>
        <tissue evidence="1">Aerial parts of the thallus</tissue>
    </source>
</reference>
<protein>
    <submittedName>
        <fullName evidence="1">Uncharacterized protein</fullName>
    </submittedName>
</protein>
<sequence>MELPTRYFGPLDPCVYWPGSPLLYDNVEDLVRAKGPISHVKTLIKYNMKHDSWTAATQQYPCEELCGLHLASFENRLFMVNFGDSVNCSLFPPEFSSLVPEMENFDAEDVALLFKQVGDTKLSPGDPKPKKAIAEGGSWFVITESSTGLTTSLERSVEIFAFSKSPPTVRRLPGLDMSRKSIGSFAYVTPSLKAVP</sequence>
<keyword evidence="2" id="KW-1185">Reference proteome</keyword>
<proteinExistence type="predicted"/>
<dbReference type="Proteomes" id="UP001605036">
    <property type="component" value="Unassembled WGS sequence"/>
</dbReference>
<accession>A0ABD1Z3R1</accession>
<gene>
    <name evidence="1" type="ORF">R1flu_009725</name>
</gene>
<dbReference type="AlphaFoldDB" id="A0ABD1Z3R1"/>
<comment type="caution">
    <text evidence="1">The sequence shown here is derived from an EMBL/GenBank/DDBJ whole genome shotgun (WGS) entry which is preliminary data.</text>
</comment>
<evidence type="ECO:0000313" key="2">
    <source>
        <dbReference type="Proteomes" id="UP001605036"/>
    </source>
</evidence>
<organism evidence="1 2">
    <name type="scientific">Riccia fluitans</name>
    <dbReference type="NCBI Taxonomy" id="41844"/>
    <lineage>
        <taxon>Eukaryota</taxon>
        <taxon>Viridiplantae</taxon>
        <taxon>Streptophyta</taxon>
        <taxon>Embryophyta</taxon>
        <taxon>Marchantiophyta</taxon>
        <taxon>Marchantiopsida</taxon>
        <taxon>Marchantiidae</taxon>
        <taxon>Marchantiales</taxon>
        <taxon>Ricciaceae</taxon>
        <taxon>Riccia</taxon>
    </lineage>
</organism>
<dbReference type="EMBL" id="JBHFFA010000002">
    <property type="protein sequence ID" value="KAL2642138.1"/>
    <property type="molecule type" value="Genomic_DNA"/>
</dbReference>
<evidence type="ECO:0000313" key="1">
    <source>
        <dbReference type="EMBL" id="KAL2642138.1"/>
    </source>
</evidence>